<keyword evidence="12" id="KW-1185">Reference proteome</keyword>
<keyword evidence="6" id="KW-1015">Disulfide bond</keyword>
<dbReference type="SMART" id="SM00303">
    <property type="entry name" value="GPS"/>
    <property type="match status" value="1"/>
</dbReference>
<dbReference type="AlphaFoldDB" id="A0A8B7ZYV9"/>
<dbReference type="PANTHER" id="PTHR12011">
    <property type="entry name" value="ADHESION G-PROTEIN COUPLED RECEPTOR"/>
    <property type="match status" value="1"/>
</dbReference>
<feature type="transmembrane region" description="Helical" evidence="9">
    <location>
        <begin position="322"/>
        <end position="341"/>
    </location>
</feature>
<dbReference type="GO" id="GO:0007189">
    <property type="term" value="P:adenylate cyclase-activating G protein-coupled receptor signaling pathway"/>
    <property type="evidence" value="ECO:0007669"/>
    <property type="project" value="TreeGrafter"/>
</dbReference>
<evidence type="ECO:0000259" key="11">
    <source>
        <dbReference type="PROSITE" id="PS50261"/>
    </source>
</evidence>
<name>A0A8B7ZYV9_ACAPL</name>
<comment type="subcellular location">
    <subcellularLocation>
        <location evidence="1">Membrane</location>
        <topology evidence="1">Multi-pass membrane protein</topology>
    </subcellularLocation>
</comment>
<evidence type="ECO:0000256" key="2">
    <source>
        <dbReference type="ARBA" id="ARBA00007343"/>
    </source>
</evidence>
<feature type="compositionally biased region" description="Acidic residues" evidence="8">
    <location>
        <begin position="89"/>
        <end position="109"/>
    </location>
</feature>
<dbReference type="GO" id="GO:0004930">
    <property type="term" value="F:G protein-coupled receptor activity"/>
    <property type="evidence" value="ECO:0007669"/>
    <property type="project" value="InterPro"/>
</dbReference>
<evidence type="ECO:0000256" key="8">
    <source>
        <dbReference type="SAM" id="MobiDB-lite"/>
    </source>
</evidence>
<keyword evidence="5 9" id="KW-0472">Membrane</keyword>
<dbReference type="Gene3D" id="1.20.1070.10">
    <property type="entry name" value="Rhodopsin 7-helix transmembrane proteins"/>
    <property type="match status" value="1"/>
</dbReference>
<dbReference type="Pfam" id="PF00002">
    <property type="entry name" value="7tm_2"/>
    <property type="match status" value="1"/>
</dbReference>
<sequence>MAVNLAKTASNVTSDSIVLASENIVTVIDFLQLTNASAEYTFPKIASDLDGAAFSIPRAVFDTHDASAVVTLLYHTLGPLLQDKMGPGEDTDSQDENEEEMEVESESENELTRSVVGSKVISVTLVPPLKTSLENAIQFGFHLDPELWTAHAHGETEKMCSFWNFSLSNETSGGWSNKGCHLISDTETFVTCSCDHMTSFAVLVQVVDIEISEEDSHALNVISLVGCIFSILGTFLTCSTYLFLRMTSERTLIHFNLAVAIMLSQVTFLFEDSTEKGTVGCAALAMVLYFFNTAIFCWMLIEGVQIYFQVIVVFVHAERLKMYILLGWGFPLILTIITTAVLWESLGMHGICWLSIADKSIWFFAVPVIIVMLINYYILVKVTKVIVTLTKAQGGSKFNHAKKSTKASIMLLPLLGCTWVFGFLCISESTIVFHYLFAICNSFQGFCLFLAYCALSSEVHESWRTKRESWSLTRSLNAHRSSKVSPASREQAWDENAHQTERTCMDKDRK</sequence>
<dbReference type="GO" id="GO:0007166">
    <property type="term" value="P:cell surface receptor signaling pathway"/>
    <property type="evidence" value="ECO:0007669"/>
    <property type="project" value="InterPro"/>
</dbReference>
<evidence type="ECO:0000313" key="12">
    <source>
        <dbReference type="Proteomes" id="UP000694845"/>
    </source>
</evidence>
<feature type="region of interest" description="Disordered" evidence="8">
    <location>
        <begin position="83"/>
        <end position="109"/>
    </location>
</feature>
<evidence type="ECO:0000256" key="5">
    <source>
        <dbReference type="ARBA" id="ARBA00023136"/>
    </source>
</evidence>
<evidence type="ECO:0000256" key="7">
    <source>
        <dbReference type="ARBA" id="ARBA00023180"/>
    </source>
</evidence>
<dbReference type="InterPro" id="IPR000832">
    <property type="entry name" value="GPCR_2_secretin-like"/>
</dbReference>
<keyword evidence="3 9" id="KW-0812">Transmembrane</keyword>
<dbReference type="FunFam" id="1.20.1070.10:FF:000058">
    <property type="entry name" value="Adhesion G protein-coupled receptor F5"/>
    <property type="match status" value="1"/>
</dbReference>
<dbReference type="RefSeq" id="XP_022110282.1">
    <property type="nucleotide sequence ID" value="XM_022254590.1"/>
</dbReference>
<dbReference type="SUPFAM" id="SSF81321">
    <property type="entry name" value="Family A G protein-coupled receptor-like"/>
    <property type="match status" value="1"/>
</dbReference>
<evidence type="ECO:0000256" key="9">
    <source>
        <dbReference type="SAM" id="Phobius"/>
    </source>
</evidence>
<dbReference type="PRINTS" id="PR00249">
    <property type="entry name" value="GPCRSECRETIN"/>
</dbReference>
<evidence type="ECO:0000313" key="13">
    <source>
        <dbReference type="RefSeq" id="XP_022110282.1"/>
    </source>
</evidence>
<evidence type="ECO:0000256" key="3">
    <source>
        <dbReference type="ARBA" id="ARBA00022692"/>
    </source>
</evidence>
<dbReference type="InterPro" id="IPR000203">
    <property type="entry name" value="GPS"/>
</dbReference>
<evidence type="ECO:0000256" key="1">
    <source>
        <dbReference type="ARBA" id="ARBA00004141"/>
    </source>
</evidence>
<feature type="transmembrane region" description="Helical" evidence="9">
    <location>
        <begin position="282"/>
        <end position="301"/>
    </location>
</feature>
<feature type="transmembrane region" description="Helical" evidence="9">
    <location>
        <begin position="361"/>
        <end position="379"/>
    </location>
</feature>
<feature type="domain" description="GAIN-B" evidence="10">
    <location>
        <begin position="29"/>
        <end position="210"/>
    </location>
</feature>
<keyword evidence="7" id="KW-0325">Glycoprotein</keyword>
<dbReference type="InterPro" id="IPR057244">
    <property type="entry name" value="GAIN_B"/>
</dbReference>
<dbReference type="InterPro" id="IPR017981">
    <property type="entry name" value="GPCR_2-like_7TM"/>
</dbReference>
<dbReference type="KEGG" id="aplc:110989892"/>
<dbReference type="PROSITE" id="PS50261">
    <property type="entry name" value="G_PROTEIN_RECEP_F2_4"/>
    <property type="match status" value="1"/>
</dbReference>
<dbReference type="PANTHER" id="PTHR12011:SF471">
    <property type="entry name" value="G-PROTEIN COUPLED RECEPTORS FAMILY 2 PROFILE 2 DOMAIN-CONTAINING PROTEIN"/>
    <property type="match status" value="1"/>
</dbReference>
<dbReference type="Pfam" id="PF01825">
    <property type="entry name" value="GPS"/>
    <property type="match status" value="1"/>
</dbReference>
<dbReference type="InterPro" id="IPR046338">
    <property type="entry name" value="GAIN_dom_sf"/>
</dbReference>
<reference evidence="13" key="1">
    <citation type="submission" date="2025-08" db="UniProtKB">
        <authorList>
            <consortium name="RefSeq"/>
        </authorList>
    </citation>
    <scope>IDENTIFICATION</scope>
</reference>
<evidence type="ECO:0000259" key="10">
    <source>
        <dbReference type="PROSITE" id="PS50221"/>
    </source>
</evidence>
<feature type="transmembrane region" description="Helical" evidence="9">
    <location>
        <begin position="221"/>
        <end position="244"/>
    </location>
</feature>
<dbReference type="PROSITE" id="PS50221">
    <property type="entry name" value="GAIN_B"/>
    <property type="match status" value="1"/>
</dbReference>
<keyword evidence="4 9" id="KW-1133">Transmembrane helix</keyword>
<gene>
    <name evidence="13" type="primary">LOC110989892</name>
</gene>
<feature type="region of interest" description="Disordered" evidence="8">
    <location>
        <begin position="477"/>
        <end position="510"/>
    </location>
</feature>
<evidence type="ECO:0000256" key="6">
    <source>
        <dbReference type="ARBA" id="ARBA00023157"/>
    </source>
</evidence>
<feature type="domain" description="G-protein coupled receptors family 2 profile 2" evidence="11">
    <location>
        <begin position="219"/>
        <end position="456"/>
    </location>
</feature>
<feature type="transmembrane region" description="Helical" evidence="9">
    <location>
        <begin position="407"/>
        <end position="426"/>
    </location>
</feature>
<comment type="similarity">
    <text evidence="2">Belongs to the G-protein coupled receptor 2 family. Adhesion G-protein coupled receptor (ADGR) subfamily.</text>
</comment>
<dbReference type="OMA" id="FNTAIFC"/>
<dbReference type="GeneID" id="110989892"/>
<dbReference type="Proteomes" id="UP000694845">
    <property type="component" value="Unplaced"/>
</dbReference>
<dbReference type="Gene3D" id="2.60.220.50">
    <property type="match status" value="1"/>
</dbReference>
<organism evidence="12 13">
    <name type="scientific">Acanthaster planci</name>
    <name type="common">Crown-of-thorns starfish</name>
    <dbReference type="NCBI Taxonomy" id="133434"/>
    <lineage>
        <taxon>Eukaryota</taxon>
        <taxon>Metazoa</taxon>
        <taxon>Echinodermata</taxon>
        <taxon>Eleutherozoa</taxon>
        <taxon>Asterozoa</taxon>
        <taxon>Asteroidea</taxon>
        <taxon>Valvatacea</taxon>
        <taxon>Valvatida</taxon>
        <taxon>Acanthasteridae</taxon>
        <taxon>Acanthaster</taxon>
    </lineage>
</organism>
<feature type="transmembrane region" description="Helical" evidence="9">
    <location>
        <begin position="251"/>
        <end position="270"/>
    </location>
</feature>
<feature type="transmembrane region" description="Helical" evidence="9">
    <location>
        <begin position="432"/>
        <end position="455"/>
    </location>
</feature>
<feature type="compositionally biased region" description="Basic and acidic residues" evidence="8">
    <location>
        <begin position="491"/>
        <end position="510"/>
    </location>
</feature>
<evidence type="ECO:0000256" key="4">
    <source>
        <dbReference type="ARBA" id="ARBA00022989"/>
    </source>
</evidence>
<dbReference type="OrthoDB" id="347083at2759"/>
<dbReference type="GO" id="GO:0005886">
    <property type="term" value="C:plasma membrane"/>
    <property type="evidence" value="ECO:0007669"/>
    <property type="project" value="UniProtKB-SubCell"/>
</dbReference>
<protein>
    <submittedName>
        <fullName evidence="13">Adhesion G-protein coupled receptor D1-like</fullName>
    </submittedName>
</protein>
<proteinExistence type="inferred from homology"/>
<accession>A0A8B7ZYV9</accession>